<keyword evidence="5 9" id="KW-0479">Metal-binding</keyword>
<feature type="binding site" description="covalent" evidence="9">
    <location>
        <position position="87"/>
    </location>
    <ligand>
        <name>heme c</name>
        <dbReference type="ChEBI" id="CHEBI:61717"/>
    </ligand>
</feature>
<dbReference type="PROSITE" id="PS51007">
    <property type="entry name" value="CYTC"/>
    <property type="match status" value="1"/>
</dbReference>
<dbReference type="InterPro" id="IPR036909">
    <property type="entry name" value="Cyt_c-like_dom_sf"/>
</dbReference>
<sequence length="280" mass="32554">MILHYVIINRTRFMGMIKKIVLGFFLNILIFITAIMTIWAADKNQLIKNHEITLPHYEWSFNGSLGYFDNASVQRGYQVYRQKCASCHSINVMRYADLQQMGLTLEHIDKIAHREQVMDGKDNQGQDYYRPANVTDYLKKPYFNDNIAKTANNGKIPPDFSRYMMIRKNGANYVMALLLGYKTAPSGFHFDNKASYYNLYAPHHQIGMKPPLTDGGIHYKDGTPATVEQQAKDVVIFLNWAAHPHLTERHRMGIMFFLYMIFIVILVFLINRKVWSNVNK</sequence>
<reference evidence="12 13" key="1">
    <citation type="submission" date="2018-05" db="EMBL/GenBank/DDBJ databases">
        <title>Reference genomes for bee gut microbiota database.</title>
        <authorList>
            <person name="Ellegaard K.M."/>
        </authorList>
    </citation>
    <scope>NUCLEOTIDE SEQUENCE [LARGE SCALE GENOMIC DNA]</scope>
    <source>
        <strain evidence="12 13">ESL0284</strain>
    </source>
</reference>
<accession>A0A318N287</accession>
<dbReference type="EMBL" id="QGLT01000001">
    <property type="protein sequence ID" value="PXZ01683.1"/>
    <property type="molecule type" value="Genomic_DNA"/>
</dbReference>
<feature type="binding site" description="covalent" evidence="9">
    <location>
        <position position="208"/>
    </location>
    <ligand>
        <name>heme c</name>
        <dbReference type="ChEBI" id="CHEBI:61717"/>
    </ligand>
</feature>
<evidence type="ECO:0000256" key="5">
    <source>
        <dbReference type="ARBA" id="ARBA00022723"/>
    </source>
</evidence>
<dbReference type="Pfam" id="PF02167">
    <property type="entry name" value="Cytochrom_C1"/>
    <property type="match status" value="1"/>
</dbReference>
<keyword evidence="8 10" id="KW-0472">Membrane</keyword>
<dbReference type="PANTHER" id="PTHR10266:SF3">
    <property type="entry name" value="CYTOCHROME C1, HEME PROTEIN, MITOCHONDRIAL"/>
    <property type="match status" value="1"/>
</dbReference>
<evidence type="ECO:0000256" key="6">
    <source>
        <dbReference type="ARBA" id="ARBA00022989"/>
    </source>
</evidence>
<feature type="binding site" description="covalent" evidence="9">
    <location>
        <position position="84"/>
    </location>
    <ligand>
        <name>heme c</name>
        <dbReference type="ChEBI" id="CHEBI:61717"/>
    </ligand>
</feature>
<evidence type="ECO:0000256" key="8">
    <source>
        <dbReference type="ARBA" id="ARBA00023136"/>
    </source>
</evidence>
<dbReference type="InterPro" id="IPR002326">
    <property type="entry name" value="Cyt_c1"/>
</dbReference>
<dbReference type="GO" id="GO:0016020">
    <property type="term" value="C:membrane"/>
    <property type="evidence" value="ECO:0007669"/>
    <property type="project" value="UniProtKB-SubCell"/>
</dbReference>
<comment type="caution">
    <text evidence="12">The sequence shown here is derived from an EMBL/GenBank/DDBJ whole genome shotgun (WGS) entry which is preliminary data.</text>
</comment>
<evidence type="ECO:0000256" key="10">
    <source>
        <dbReference type="SAM" id="Phobius"/>
    </source>
</evidence>
<organism evidence="12 13">
    <name type="scientific">Commensalibacter melissae</name>
    <dbReference type="NCBI Taxonomy" id="2070537"/>
    <lineage>
        <taxon>Bacteria</taxon>
        <taxon>Pseudomonadati</taxon>
        <taxon>Pseudomonadota</taxon>
        <taxon>Alphaproteobacteria</taxon>
        <taxon>Acetobacterales</taxon>
        <taxon>Acetobacteraceae</taxon>
    </lineage>
</organism>
<feature type="transmembrane region" description="Helical" evidence="10">
    <location>
        <begin position="20"/>
        <end position="41"/>
    </location>
</feature>
<keyword evidence="4 10" id="KW-0812">Transmembrane</keyword>
<comment type="cofactor">
    <cofactor evidence="9">
        <name>heme c</name>
        <dbReference type="ChEBI" id="CHEBI:61717"/>
    </cofactor>
    <text evidence="9">Binds 1 heme c group covalently per subunit.</text>
</comment>
<protein>
    <recommendedName>
        <fullName evidence="2">Cytochrome c1</fullName>
    </recommendedName>
</protein>
<dbReference type="Gene3D" id="1.20.5.100">
    <property type="entry name" value="Cytochrome c1, transmembrane anchor, C-terminal"/>
    <property type="match status" value="1"/>
</dbReference>
<dbReference type="AlphaFoldDB" id="A0A318N287"/>
<dbReference type="GO" id="GO:0009055">
    <property type="term" value="F:electron transfer activity"/>
    <property type="evidence" value="ECO:0007669"/>
    <property type="project" value="InterPro"/>
</dbReference>
<dbReference type="SUPFAM" id="SSF46626">
    <property type="entry name" value="Cytochrome c"/>
    <property type="match status" value="1"/>
</dbReference>
<evidence type="ECO:0000256" key="4">
    <source>
        <dbReference type="ARBA" id="ARBA00022692"/>
    </source>
</evidence>
<keyword evidence="3 9" id="KW-0349">Heme</keyword>
<evidence type="ECO:0000256" key="3">
    <source>
        <dbReference type="ARBA" id="ARBA00022617"/>
    </source>
</evidence>
<keyword evidence="13" id="KW-1185">Reference proteome</keyword>
<feature type="domain" description="Cytochrome c" evidence="11">
    <location>
        <begin position="71"/>
        <end position="242"/>
    </location>
</feature>
<keyword evidence="7 9" id="KW-0408">Iron</keyword>
<dbReference type="InterPro" id="IPR009056">
    <property type="entry name" value="Cyt_c-like_dom"/>
</dbReference>
<dbReference type="Proteomes" id="UP000247565">
    <property type="component" value="Unassembled WGS sequence"/>
</dbReference>
<evidence type="ECO:0000259" key="11">
    <source>
        <dbReference type="PROSITE" id="PS51007"/>
    </source>
</evidence>
<keyword evidence="6 10" id="KW-1133">Transmembrane helix</keyword>
<dbReference type="GO" id="GO:0046872">
    <property type="term" value="F:metal ion binding"/>
    <property type="evidence" value="ECO:0007669"/>
    <property type="project" value="UniProtKB-KW"/>
</dbReference>
<evidence type="ECO:0000313" key="12">
    <source>
        <dbReference type="EMBL" id="PXZ01683.1"/>
    </source>
</evidence>
<evidence type="ECO:0000256" key="1">
    <source>
        <dbReference type="ARBA" id="ARBA00004370"/>
    </source>
</evidence>
<feature type="binding site" description="covalent" evidence="9">
    <location>
        <position position="88"/>
    </location>
    <ligand>
        <name>heme c</name>
        <dbReference type="ChEBI" id="CHEBI:61717"/>
    </ligand>
</feature>
<dbReference type="Gene3D" id="1.10.760.10">
    <property type="entry name" value="Cytochrome c-like domain"/>
    <property type="match status" value="1"/>
</dbReference>
<evidence type="ECO:0000256" key="7">
    <source>
        <dbReference type="ARBA" id="ARBA00023004"/>
    </source>
</evidence>
<gene>
    <name evidence="12" type="ORF">DK869_01335</name>
</gene>
<feature type="transmembrane region" description="Helical" evidence="10">
    <location>
        <begin position="252"/>
        <end position="270"/>
    </location>
</feature>
<evidence type="ECO:0000313" key="13">
    <source>
        <dbReference type="Proteomes" id="UP000247565"/>
    </source>
</evidence>
<dbReference type="PRINTS" id="PR00603">
    <property type="entry name" value="CYTOCHROMEC1"/>
</dbReference>
<proteinExistence type="predicted"/>
<dbReference type="PANTHER" id="PTHR10266">
    <property type="entry name" value="CYTOCHROME C1"/>
    <property type="match status" value="1"/>
</dbReference>
<dbReference type="GO" id="GO:0020037">
    <property type="term" value="F:heme binding"/>
    <property type="evidence" value="ECO:0007669"/>
    <property type="project" value="InterPro"/>
</dbReference>
<comment type="subcellular location">
    <subcellularLocation>
        <location evidence="1">Membrane</location>
    </subcellularLocation>
</comment>
<evidence type="ECO:0000256" key="2">
    <source>
        <dbReference type="ARBA" id="ARBA00016165"/>
    </source>
</evidence>
<name>A0A318N287_9PROT</name>
<evidence type="ECO:0000256" key="9">
    <source>
        <dbReference type="PIRSR" id="PIRSR602326-1"/>
    </source>
</evidence>